<dbReference type="CDD" id="cd02232">
    <property type="entry name" value="cupin_ARD"/>
    <property type="match status" value="2"/>
</dbReference>
<comment type="subcellular location">
    <subcellularLocation>
        <location evidence="2">Cell membrane</location>
        <topology evidence="2">Peripheral membrane protein</topology>
        <orientation evidence="2">Cytoplasmic side</orientation>
    </subcellularLocation>
    <subcellularLocation>
        <location evidence="1">Nucleus</location>
    </subcellularLocation>
</comment>
<evidence type="ECO:0000256" key="3">
    <source>
        <dbReference type="ARBA" id="ARBA00022490"/>
    </source>
</evidence>
<keyword evidence="3" id="KW-0963">Cytoplasm</keyword>
<proteinExistence type="inferred from homology"/>
<sequence>AWIVGENGEDLQGPKEFLPLSKLEDIGVLYWQLDPKKSESKEELAKIRKERGYSYMDLIEICPDKLENYEEKVKNFFTEHMHADEEIRYCLEGSGYFDVRDKDDKWIRIWIKEGDMIILPAGIYHRFTLDSAKYVKLMRLFIGEPVWTALNRPQEGHPARQQYVKNVDGKQEVIDAWYMDDSQEDQRLPHHREPKEFIPLEKLSELGIISWRLNPDNWEKDENLKKIREARGYSYMDICDVCPEKLPNYETKIKNFFEEHLHTDEEIRYCLEGSGYFDVRDENDQWIRVAVKKGGMIVLPAGMYHRFTLDTDNYIKVLLMTPALLPCFCSLNSLIMGYTYVGIRQHVQPASSIFAKENGGFGF</sequence>
<dbReference type="PANTHER" id="PTHR23418">
    <property type="entry name" value="ACIREDUCTONE DIOXYGENASE"/>
    <property type="match status" value="1"/>
</dbReference>
<evidence type="ECO:0000256" key="2">
    <source>
        <dbReference type="ARBA" id="ARBA00004413"/>
    </source>
</evidence>
<dbReference type="GO" id="GO:0010309">
    <property type="term" value="F:acireductone dioxygenase [iron(II)-requiring] activity"/>
    <property type="evidence" value="ECO:0007669"/>
    <property type="project" value="InterPro"/>
</dbReference>
<accession>A0A1E5V1Q7</accession>
<protein>
    <submittedName>
        <fullName evidence="5">1,2-dihydroxy-3-keto-5-methylthiopentene dioxygenase 2</fullName>
    </submittedName>
</protein>
<dbReference type="SUPFAM" id="SSF51182">
    <property type="entry name" value="RmlC-like cupins"/>
    <property type="match status" value="2"/>
</dbReference>
<dbReference type="Gene3D" id="2.60.120.10">
    <property type="entry name" value="Jelly Rolls"/>
    <property type="match status" value="2"/>
</dbReference>
<dbReference type="OrthoDB" id="1867259at2759"/>
<dbReference type="InterPro" id="IPR027496">
    <property type="entry name" value="ARD_euk"/>
</dbReference>
<evidence type="ECO:0000313" key="5">
    <source>
        <dbReference type="EMBL" id="OEL19051.1"/>
    </source>
</evidence>
<dbReference type="FunFam" id="2.60.120.10:FF:000031">
    <property type="entry name" value="1,2-dihydroxy-3-keto-5-methylthiopentene dioxygenase"/>
    <property type="match status" value="2"/>
</dbReference>
<dbReference type="InterPro" id="IPR014710">
    <property type="entry name" value="RmlC-like_jellyroll"/>
</dbReference>
<dbReference type="STRING" id="888268.A0A1E5V1Q7"/>
<keyword evidence="5" id="KW-0560">Oxidoreductase</keyword>
<evidence type="ECO:0000256" key="1">
    <source>
        <dbReference type="ARBA" id="ARBA00004123"/>
    </source>
</evidence>
<dbReference type="InterPro" id="IPR011051">
    <property type="entry name" value="RmlC_Cupin_sf"/>
</dbReference>
<dbReference type="GO" id="GO:0005886">
    <property type="term" value="C:plasma membrane"/>
    <property type="evidence" value="ECO:0007669"/>
    <property type="project" value="UniProtKB-SubCell"/>
</dbReference>
<dbReference type="PANTHER" id="PTHR23418:SF4">
    <property type="entry name" value="ACIREDUCTONE DIOXYGENASE 4"/>
    <property type="match status" value="1"/>
</dbReference>
<keyword evidence="6" id="KW-1185">Reference proteome</keyword>
<name>A0A1E5V1Q7_9POAL</name>
<dbReference type="EMBL" id="LWDX02054716">
    <property type="protein sequence ID" value="OEL19051.1"/>
    <property type="molecule type" value="Genomic_DNA"/>
</dbReference>
<dbReference type="HAMAP" id="MF_03154">
    <property type="entry name" value="Salvage_MtnD_euk"/>
    <property type="match status" value="2"/>
</dbReference>
<dbReference type="InterPro" id="IPR004313">
    <property type="entry name" value="ARD"/>
</dbReference>
<keyword evidence="4" id="KW-0539">Nucleus</keyword>
<comment type="caution">
    <text evidence="5">The sequence shown here is derived from an EMBL/GenBank/DDBJ whole genome shotgun (WGS) entry which is preliminary data.</text>
</comment>
<reference evidence="5 6" key="1">
    <citation type="submission" date="2016-09" db="EMBL/GenBank/DDBJ databases">
        <title>The draft genome of Dichanthelium oligosanthes: A C3 panicoid grass species.</title>
        <authorList>
            <person name="Studer A.J."/>
            <person name="Schnable J.C."/>
            <person name="Brutnell T.P."/>
        </authorList>
    </citation>
    <scope>NUCLEOTIDE SEQUENCE [LARGE SCALE GENOMIC DNA]</scope>
    <source>
        <strain evidence="6">cv. Kellogg 1175</strain>
        <tissue evidence="5">Leaf</tissue>
    </source>
</reference>
<keyword evidence="5" id="KW-0223">Dioxygenase</keyword>
<feature type="non-terminal residue" evidence="5">
    <location>
        <position position="1"/>
    </location>
</feature>
<dbReference type="GO" id="GO:0019509">
    <property type="term" value="P:L-methionine salvage from methylthioadenosine"/>
    <property type="evidence" value="ECO:0007669"/>
    <property type="project" value="InterPro"/>
</dbReference>
<evidence type="ECO:0000313" key="6">
    <source>
        <dbReference type="Proteomes" id="UP000095767"/>
    </source>
</evidence>
<gene>
    <name evidence="5" type="ORF">BAE44_0019930</name>
</gene>
<dbReference type="GO" id="GO:0005634">
    <property type="term" value="C:nucleus"/>
    <property type="evidence" value="ECO:0007669"/>
    <property type="project" value="UniProtKB-SubCell"/>
</dbReference>
<evidence type="ECO:0000256" key="4">
    <source>
        <dbReference type="ARBA" id="ARBA00023242"/>
    </source>
</evidence>
<dbReference type="Pfam" id="PF03079">
    <property type="entry name" value="ARD"/>
    <property type="match status" value="2"/>
</dbReference>
<dbReference type="Proteomes" id="UP000095767">
    <property type="component" value="Unassembled WGS sequence"/>
</dbReference>
<dbReference type="AlphaFoldDB" id="A0A1E5V1Q7"/>
<organism evidence="5 6">
    <name type="scientific">Dichanthelium oligosanthes</name>
    <dbReference type="NCBI Taxonomy" id="888268"/>
    <lineage>
        <taxon>Eukaryota</taxon>
        <taxon>Viridiplantae</taxon>
        <taxon>Streptophyta</taxon>
        <taxon>Embryophyta</taxon>
        <taxon>Tracheophyta</taxon>
        <taxon>Spermatophyta</taxon>
        <taxon>Magnoliopsida</taxon>
        <taxon>Liliopsida</taxon>
        <taxon>Poales</taxon>
        <taxon>Poaceae</taxon>
        <taxon>PACMAD clade</taxon>
        <taxon>Panicoideae</taxon>
        <taxon>Panicodae</taxon>
        <taxon>Paniceae</taxon>
        <taxon>Dichantheliinae</taxon>
        <taxon>Dichanthelium</taxon>
    </lineage>
</organism>